<protein>
    <submittedName>
        <fullName evidence="1">Uncharacterized protein</fullName>
    </submittedName>
</protein>
<evidence type="ECO:0000313" key="2">
    <source>
        <dbReference type="Proteomes" id="UP000271010"/>
    </source>
</evidence>
<dbReference type="Proteomes" id="UP000271010">
    <property type="component" value="Unassembled WGS sequence"/>
</dbReference>
<dbReference type="EMBL" id="RJJE01000002">
    <property type="protein sequence ID" value="RNI32395.1"/>
    <property type="molecule type" value="Genomic_DNA"/>
</dbReference>
<accession>A0A3M9N4S1</accession>
<dbReference type="RefSeq" id="WP_123131695.1">
    <property type="nucleotide sequence ID" value="NZ_RJJE01000002.1"/>
</dbReference>
<dbReference type="OrthoDB" id="794757at2"/>
<keyword evidence="2" id="KW-1185">Reference proteome</keyword>
<organism evidence="1 2">
    <name type="scientific">Rufibacter immobilis</name>
    <dbReference type="NCBI Taxonomy" id="1348778"/>
    <lineage>
        <taxon>Bacteria</taxon>
        <taxon>Pseudomonadati</taxon>
        <taxon>Bacteroidota</taxon>
        <taxon>Cytophagia</taxon>
        <taxon>Cytophagales</taxon>
        <taxon>Hymenobacteraceae</taxon>
        <taxon>Rufibacter</taxon>
    </lineage>
</organism>
<reference evidence="1 2" key="1">
    <citation type="submission" date="2018-11" db="EMBL/GenBank/DDBJ databases">
        <title>Rufibacter latericius sp. nov., isolated from water in Baiyang Lake.</title>
        <authorList>
            <person name="Yang Y."/>
        </authorList>
    </citation>
    <scope>NUCLEOTIDE SEQUENCE [LARGE SCALE GENOMIC DNA]</scope>
    <source>
        <strain evidence="1 2">MCC P1</strain>
    </source>
</reference>
<sequence>MFLATAVRFWFRRALLLGLVFILFGASACEEEQPTGPTTARRTQQAFDLVTFLDQEAKALSAQPAAVRKTVSEEGKPTETKTIATLHWGEELGAFADADINKPALAGVFTQETSNNAAGQQVHRYKAKDGANTNVQEVTYTVNAQGQLVQLSATIVQENMLFRTQKQLFLQAQPGTTPSLQRYRLEETQKLLLMDAQHYGVAAEVVR</sequence>
<comment type="caution">
    <text evidence="1">The sequence shown here is derived from an EMBL/GenBank/DDBJ whole genome shotgun (WGS) entry which is preliminary data.</text>
</comment>
<evidence type="ECO:0000313" key="1">
    <source>
        <dbReference type="EMBL" id="RNI32395.1"/>
    </source>
</evidence>
<name>A0A3M9N4S1_9BACT</name>
<gene>
    <name evidence="1" type="ORF">EFA69_03470</name>
</gene>
<dbReference type="AlphaFoldDB" id="A0A3M9N4S1"/>
<proteinExistence type="predicted"/>